<protein>
    <recommendedName>
        <fullName evidence="1">Fe2OG dioxygenase domain-containing protein</fullName>
    </recommendedName>
</protein>
<dbReference type="SUPFAM" id="SSF51197">
    <property type="entry name" value="Clavaminate synthase-like"/>
    <property type="match status" value="1"/>
</dbReference>
<evidence type="ECO:0000313" key="2">
    <source>
        <dbReference type="EMBL" id="SVA64283.1"/>
    </source>
</evidence>
<dbReference type="EMBL" id="UINC01015229">
    <property type="protein sequence ID" value="SVA64283.1"/>
    <property type="molecule type" value="Genomic_DNA"/>
</dbReference>
<organism evidence="2">
    <name type="scientific">marine metagenome</name>
    <dbReference type="NCBI Taxonomy" id="408172"/>
    <lineage>
        <taxon>unclassified sequences</taxon>
        <taxon>metagenomes</taxon>
        <taxon>ecological metagenomes</taxon>
    </lineage>
</organism>
<evidence type="ECO:0000259" key="1">
    <source>
        <dbReference type="PROSITE" id="PS51471"/>
    </source>
</evidence>
<sequence>MDWGNQQAGWKYNIKYAESCQITRYKKGGFYKFHRDGMGDHLSAYHNPQNAFMHGHVRKLSMSVILNDNFDGGAFEFASYGKEVCEITPIEASAGSVIVFPSGMEHRVAPVTKGIRYSVVCWFLGPPFV</sequence>
<proteinExistence type="predicted"/>
<dbReference type="Pfam" id="PF13640">
    <property type="entry name" value="2OG-FeII_Oxy_3"/>
    <property type="match status" value="1"/>
</dbReference>
<dbReference type="InterPro" id="IPR005123">
    <property type="entry name" value="Oxoglu/Fe-dep_dioxygenase_dom"/>
</dbReference>
<name>A0A381XJ06_9ZZZZ</name>
<dbReference type="AlphaFoldDB" id="A0A381XJ06"/>
<gene>
    <name evidence="2" type="ORF">METZ01_LOCUS117137</name>
</gene>
<reference evidence="2" key="1">
    <citation type="submission" date="2018-05" db="EMBL/GenBank/DDBJ databases">
        <authorList>
            <person name="Lanie J.A."/>
            <person name="Ng W.-L."/>
            <person name="Kazmierczak K.M."/>
            <person name="Andrzejewski T.M."/>
            <person name="Davidsen T.M."/>
            <person name="Wayne K.J."/>
            <person name="Tettelin H."/>
            <person name="Glass J.I."/>
            <person name="Rusch D."/>
            <person name="Podicherti R."/>
            <person name="Tsui H.-C.T."/>
            <person name="Winkler M.E."/>
        </authorList>
    </citation>
    <scope>NUCLEOTIDE SEQUENCE</scope>
</reference>
<dbReference type="PROSITE" id="PS51471">
    <property type="entry name" value="FE2OG_OXY"/>
    <property type="match status" value="1"/>
</dbReference>
<dbReference type="InterPro" id="IPR044862">
    <property type="entry name" value="Pro_4_hyd_alph_FE2OG_OXY"/>
</dbReference>
<accession>A0A381XJ06</accession>
<feature type="domain" description="Fe2OG dioxygenase" evidence="1">
    <location>
        <begin position="16"/>
        <end position="126"/>
    </location>
</feature>
<dbReference type="Gene3D" id="2.60.120.620">
    <property type="entry name" value="q2cbj1_9rhob like domain"/>
    <property type="match status" value="1"/>
</dbReference>